<evidence type="ECO:0000313" key="1">
    <source>
        <dbReference type="EMBL" id="QDU59326.1"/>
    </source>
</evidence>
<protein>
    <submittedName>
        <fullName evidence="1">Uncharacterized protein</fullName>
    </submittedName>
</protein>
<accession>A0A518AX86</accession>
<dbReference type="AlphaFoldDB" id="A0A518AX86"/>
<organism evidence="1 2">
    <name type="scientific">Kolteria novifilia</name>
    <dbReference type="NCBI Taxonomy" id="2527975"/>
    <lineage>
        <taxon>Bacteria</taxon>
        <taxon>Pseudomonadati</taxon>
        <taxon>Planctomycetota</taxon>
        <taxon>Planctomycetia</taxon>
        <taxon>Kolteriales</taxon>
        <taxon>Kolteriaceae</taxon>
        <taxon>Kolteria</taxon>
    </lineage>
</organism>
<dbReference type="Proteomes" id="UP000317093">
    <property type="component" value="Chromosome"/>
</dbReference>
<dbReference type="KEGG" id="knv:Pan216_01540"/>
<evidence type="ECO:0000313" key="2">
    <source>
        <dbReference type="Proteomes" id="UP000317093"/>
    </source>
</evidence>
<gene>
    <name evidence="1" type="ORF">Pan216_01540</name>
</gene>
<sequence length="37" mass="4765">MGMYDRDWYRDEYASRQQDGFSGLWNRFRRWCRQLSQ</sequence>
<proteinExistence type="predicted"/>
<reference evidence="1 2" key="1">
    <citation type="submission" date="2019-02" db="EMBL/GenBank/DDBJ databases">
        <title>Deep-cultivation of Planctomycetes and their phenomic and genomic characterization uncovers novel biology.</title>
        <authorList>
            <person name="Wiegand S."/>
            <person name="Jogler M."/>
            <person name="Boedeker C."/>
            <person name="Pinto D."/>
            <person name="Vollmers J."/>
            <person name="Rivas-Marin E."/>
            <person name="Kohn T."/>
            <person name="Peeters S.H."/>
            <person name="Heuer A."/>
            <person name="Rast P."/>
            <person name="Oberbeckmann S."/>
            <person name="Bunk B."/>
            <person name="Jeske O."/>
            <person name="Meyerdierks A."/>
            <person name="Storesund J.E."/>
            <person name="Kallscheuer N."/>
            <person name="Luecker S."/>
            <person name="Lage O.M."/>
            <person name="Pohl T."/>
            <person name="Merkel B.J."/>
            <person name="Hornburger P."/>
            <person name="Mueller R.-W."/>
            <person name="Bruemmer F."/>
            <person name="Labrenz M."/>
            <person name="Spormann A.M."/>
            <person name="Op den Camp H."/>
            <person name="Overmann J."/>
            <person name="Amann R."/>
            <person name="Jetten M.S.M."/>
            <person name="Mascher T."/>
            <person name="Medema M.H."/>
            <person name="Devos D.P."/>
            <person name="Kaster A.-K."/>
            <person name="Ovreas L."/>
            <person name="Rohde M."/>
            <person name="Galperin M.Y."/>
            <person name="Jogler C."/>
        </authorList>
    </citation>
    <scope>NUCLEOTIDE SEQUENCE [LARGE SCALE GENOMIC DNA]</scope>
    <source>
        <strain evidence="1 2">Pan216</strain>
    </source>
</reference>
<dbReference type="EMBL" id="CP036279">
    <property type="protein sequence ID" value="QDU59326.1"/>
    <property type="molecule type" value="Genomic_DNA"/>
</dbReference>
<keyword evidence="2" id="KW-1185">Reference proteome</keyword>
<name>A0A518AX86_9BACT</name>